<sequence>MEIHREVGAMMRDSGQVPFDMTPVEEPDLADDAGTYGDSDRNDNDKRDRSAASQSPPNNHRVLHRLFSIFFVVAVAVTMMVVMDARHAREGCMAAETEWDQVAADLARYHIGGLTKPAECSEDLALPEQSHTDEQALRDDIARLRTRLNEAVQAEQAASQTEEADRSVEQQNVEEEEEDSTGQAGILSRMGYMKIEASLLLDGDSLHPAPNTPARVRLQAAYDKAVAAGKTGERDVVLIEELENAYVAYFGERYPGKQPTLRKWD</sequence>
<keyword evidence="4" id="KW-1185">Reference proteome</keyword>
<keyword evidence="2" id="KW-1133">Transmembrane helix</keyword>
<feature type="region of interest" description="Disordered" evidence="1">
    <location>
        <begin position="152"/>
        <end position="185"/>
    </location>
</feature>
<feature type="compositionally biased region" description="Basic and acidic residues" evidence="1">
    <location>
        <begin position="38"/>
        <end position="50"/>
    </location>
</feature>
<reference evidence="4" key="1">
    <citation type="submission" date="2017-09" db="EMBL/GenBank/DDBJ databases">
        <authorList>
            <person name="Sela D.A."/>
            <person name="Albert K."/>
        </authorList>
    </citation>
    <scope>NUCLEOTIDE SEQUENCE [LARGE SCALE GENOMIC DNA]</scope>
    <source>
        <strain evidence="4">UMA51805</strain>
    </source>
</reference>
<evidence type="ECO:0000313" key="4">
    <source>
        <dbReference type="Proteomes" id="UP000240228"/>
    </source>
</evidence>
<accession>A0A2T3G892</accession>
<protein>
    <submittedName>
        <fullName evidence="3">Uncharacterized protein</fullName>
    </submittedName>
</protein>
<name>A0A2T3G892_9BIFI</name>
<proteinExistence type="predicted"/>
<dbReference type="EMBL" id="NWTX01000022">
    <property type="protein sequence ID" value="PST45689.1"/>
    <property type="molecule type" value="Genomic_DNA"/>
</dbReference>
<evidence type="ECO:0000256" key="1">
    <source>
        <dbReference type="SAM" id="MobiDB-lite"/>
    </source>
</evidence>
<keyword evidence="2" id="KW-0472">Membrane</keyword>
<comment type="caution">
    <text evidence="3">The sequence shown here is derived from an EMBL/GenBank/DDBJ whole genome shotgun (WGS) entry which is preliminary data.</text>
</comment>
<feature type="region of interest" description="Disordered" evidence="1">
    <location>
        <begin position="1"/>
        <end position="58"/>
    </location>
</feature>
<feature type="compositionally biased region" description="Low complexity" evidence="1">
    <location>
        <begin position="152"/>
        <end position="161"/>
    </location>
</feature>
<dbReference type="Proteomes" id="UP000240228">
    <property type="component" value="Unassembled WGS sequence"/>
</dbReference>
<evidence type="ECO:0000313" key="3">
    <source>
        <dbReference type="EMBL" id="PST45689.1"/>
    </source>
</evidence>
<gene>
    <name evidence="3" type="ORF">CPA40_09655</name>
</gene>
<keyword evidence="2" id="KW-0812">Transmembrane</keyword>
<dbReference type="AlphaFoldDB" id="A0A2T3G892"/>
<evidence type="ECO:0000256" key="2">
    <source>
        <dbReference type="SAM" id="Phobius"/>
    </source>
</evidence>
<reference evidence="3 4" key="2">
    <citation type="submission" date="2018-03" db="EMBL/GenBank/DDBJ databases">
        <title>The comparative genomics of Bifidobacterium callitrichos reflects dietary carbohydrate utilization within the common marmoset gut.</title>
        <authorList>
            <person name="Rani A."/>
        </authorList>
    </citation>
    <scope>NUCLEOTIDE SEQUENCE [LARGE SCALE GENOMIC DNA]</scope>
    <source>
        <strain evidence="3 4">UMA51805</strain>
    </source>
</reference>
<organism evidence="3 4">
    <name type="scientific">Bifidobacterium callitrichos</name>
    <dbReference type="NCBI Taxonomy" id="762209"/>
    <lineage>
        <taxon>Bacteria</taxon>
        <taxon>Bacillati</taxon>
        <taxon>Actinomycetota</taxon>
        <taxon>Actinomycetes</taxon>
        <taxon>Bifidobacteriales</taxon>
        <taxon>Bifidobacteriaceae</taxon>
        <taxon>Bifidobacterium</taxon>
    </lineage>
</organism>
<feature type="transmembrane region" description="Helical" evidence="2">
    <location>
        <begin position="62"/>
        <end position="83"/>
    </location>
</feature>